<evidence type="ECO:0000313" key="2">
    <source>
        <dbReference type="EMBL" id="ROP45602.1"/>
    </source>
</evidence>
<dbReference type="RefSeq" id="WP_123378349.1">
    <property type="nucleotide sequence ID" value="NZ_RJKN01000001.1"/>
</dbReference>
<organism evidence="2 3">
    <name type="scientific">Pseudokineococcus lusitanus</name>
    <dbReference type="NCBI Taxonomy" id="763993"/>
    <lineage>
        <taxon>Bacteria</taxon>
        <taxon>Bacillati</taxon>
        <taxon>Actinomycetota</taxon>
        <taxon>Actinomycetes</taxon>
        <taxon>Kineosporiales</taxon>
        <taxon>Kineosporiaceae</taxon>
        <taxon>Pseudokineococcus</taxon>
    </lineage>
</organism>
<evidence type="ECO:0000259" key="1">
    <source>
        <dbReference type="SMART" id="SM00347"/>
    </source>
</evidence>
<dbReference type="SUPFAM" id="SSF46785">
    <property type="entry name" value="Winged helix' DNA-binding domain"/>
    <property type="match status" value="1"/>
</dbReference>
<accession>A0A3N1HT83</accession>
<dbReference type="GO" id="GO:0003700">
    <property type="term" value="F:DNA-binding transcription factor activity"/>
    <property type="evidence" value="ECO:0007669"/>
    <property type="project" value="InterPro"/>
</dbReference>
<gene>
    <name evidence="2" type="ORF">EDC03_0206</name>
</gene>
<proteinExistence type="predicted"/>
<dbReference type="InParanoid" id="A0A3N1HT83"/>
<dbReference type="GO" id="GO:0003677">
    <property type="term" value="F:DNA binding"/>
    <property type="evidence" value="ECO:0007669"/>
    <property type="project" value="UniProtKB-KW"/>
</dbReference>
<dbReference type="AlphaFoldDB" id="A0A3N1HT83"/>
<dbReference type="Pfam" id="PF12802">
    <property type="entry name" value="MarR_2"/>
    <property type="match status" value="1"/>
</dbReference>
<dbReference type="OrthoDB" id="8129006at2"/>
<dbReference type="PANTHER" id="PTHR33164">
    <property type="entry name" value="TRANSCRIPTIONAL REGULATOR, MARR FAMILY"/>
    <property type="match status" value="1"/>
</dbReference>
<protein>
    <submittedName>
        <fullName evidence="2">DNA-binding MarR family transcriptional regulator</fullName>
    </submittedName>
</protein>
<dbReference type="PANTHER" id="PTHR33164:SF43">
    <property type="entry name" value="HTH-TYPE TRANSCRIPTIONAL REPRESSOR YETL"/>
    <property type="match status" value="1"/>
</dbReference>
<dbReference type="InterPro" id="IPR039422">
    <property type="entry name" value="MarR/SlyA-like"/>
</dbReference>
<dbReference type="InterPro" id="IPR036388">
    <property type="entry name" value="WH-like_DNA-bd_sf"/>
</dbReference>
<keyword evidence="2" id="KW-0238">DNA-binding</keyword>
<name>A0A3N1HT83_9ACTN</name>
<dbReference type="InterPro" id="IPR000835">
    <property type="entry name" value="HTH_MarR-typ"/>
</dbReference>
<evidence type="ECO:0000313" key="3">
    <source>
        <dbReference type="Proteomes" id="UP000276232"/>
    </source>
</evidence>
<dbReference type="GO" id="GO:0006950">
    <property type="term" value="P:response to stress"/>
    <property type="evidence" value="ECO:0007669"/>
    <property type="project" value="TreeGrafter"/>
</dbReference>
<sequence>MSEPPPEPPATGAGGTPDPLAVAMRELLTLTALARTVMARRLGMSVHDLEAVEHVMLSPEPVGPADLSRLLGVSTAAATQSVHRLQAAGHMEREPHPVDGRRKVLRVTSSGADHVVAELRPLLRLTAAAADGLDERDRRAVARYLGGINDAYRTFLGDGPAEPPT</sequence>
<keyword evidence="3" id="KW-1185">Reference proteome</keyword>
<dbReference type="Gene3D" id="1.10.10.10">
    <property type="entry name" value="Winged helix-like DNA-binding domain superfamily/Winged helix DNA-binding domain"/>
    <property type="match status" value="1"/>
</dbReference>
<dbReference type="InterPro" id="IPR036390">
    <property type="entry name" value="WH_DNA-bd_sf"/>
</dbReference>
<feature type="domain" description="HTH marR-type" evidence="1">
    <location>
        <begin position="37"/>
        <end position="138"/>
    </location>
</feature>
<dbReference type="SMART" id="SM00347">
    <property type="entry name" value="HTH_MARR"/>
    <property type="match status" value="1"/>
</dbReference>
<comment type="caution">
    <text evidence="2">The sequence shown here is derived from an EMBL/GenBank/DDBJ whole genome shotgun (WGS) entry which is preliminary data.</text>
</comment>
<reference evidence="2 3" key="1">
    <citation type="journal article" date="2015" name="Stand. Genomic Sci.">
        <title>Genomic Encyclopedia of Bacterial and Archaeal Type Strains, Phase III: the genomes of soil and plant-associated and newly described type strains.</title>
        <authorList>
            <person name="Whitman W.B."/>
            <person name="Woyke T."/>
            <person name="Klenk H.P."/>
            <person name="Zhou Y."/>
            <person name="Lilburn T.G."/>
            <person name="Beck B.J."/>
            <person name="De Vos P."/>
            <person name="Vandamme P."/>
            <person name="Eisen J.A."/>
            <person name="Garrity G."/>
            <person name="Hugenholtz P."/>
            <person name="Kyrpides N.C."/>
        </authorList>
    </citation>
    <scope>NUCLEOTIDE SEQUENCE [LARGE SCALE GENOMIC DNA]</scope>
    <source>
        <strain evidence="2 3">CECT 7306</strain>
    </source>
</reference>
<dbReference type="EMBL" id="RJKN01000001">
    <property type="protein sequence ID" value="ROP45602.1"/>
    <property type="molecule type" value="Genomic_DNA"/>
</dbReference>
<dbReference type="Proteomes" id="UP000276232">
    <property type="component" value="Unassembled WGS sequence"/>
</dbReference>